<gene>
    <name evidence="1" type="ORF">NEOLEDRAFT_1133864</name>
</gene>
<organism evidence="1 2">
    <name type="scientific">Neolentinus lepideus HHB14362 ss-1</name>
    <dbReference type="NCBI Taxonomy" id="1314782"/>
    <lineage>
        <taxon>Eukaryota</taxon>
        <taxon>Fungi</taxon>
        <taxon>Dikarya</taxon>
        <taxon>Basidiomycota</taxon>
        <taxon>Agaricomycotina</taxon>
        <taxon>Agaricomycetes</taxon>
        <taxon>Gloeophyllales</taxon>
        <taxon>Gloeophyllaceae</taxon>
        <taxon>Neolentinus</taxon>
    </lineage>
</organism>
<dbReference type="FunCoup" id="A0A165SGG0">
    <property type="interactions" value="93"/>
</dbReference>
<dbReference type="GO" id="GO:0005829">
    <property type="term" value="C:cytosol"/>
    <property type="evidence" value="ECO:0007669"/>
    <property type="project" value="TreeGrafter"/>
</dbReference>
<sequence length="319" mass="34872">MDDGFTSFIPSRINGIVHLPSDSTALVDADEEVFLAYTRLSSSQSAGGTAMFRGLGHVDSRKDTLTVTFELRPPAGAQDGTATKRSRKKKTLKETNIEFELMQDTTSLRSRPGDTGSVLWQASIAFANVILQEHYYPVAEPFLEPSTLADAHILELGAGTGMLSILLAPMVKRYTVTDIPALLPLIRKNVVLSYPGWPRLTSKGGNIAVEELDWVTLQSASPTVRSKYVPYIKKDPPKLVFVVDCIYNPSLIKPLVDTIDYVSSSDTTVVVVSELRAETVVREFLDAWLSLPGWKIWSAGAGVLNVPYVVWIAAKEASG</sequence>
<keyword evidence="2" id="KW-1185">Reference proteome</keyword>
<dbReference type="InParanoid" id="A0A165SGG0"/>
<dbReference type="SUPFAM" id="SSF53335">
    <property type="entry name" value="S-adenosyl-L-methionine-dependent methyltransferases"/>
    <property type="match status" value="1"/>
</dbReference>
<dbReference type="Pfam" id="PF10294">
    <property type="entry name" value="Methyltransf_16"/>
    <property type="match status" value="1"/>
</dbReference>
<dbReference type="InterPro" id="IPR029063">
    <property type="entry name" value="SAM-dependent_MTases_sf"/>
</dbReference>
<dbReference type="AlphaFoldDB" id="A0A165SGG0"/>
<evidence type="ECO:0000313" key="2">
    <source>
        <dbReference type="Proteomes" id="UP000076761"/>
    </source>
</evidence>
<dbReference type="PANTHER" id="PTHR14614:SF109">
    <property type="entry name" value="RIBOSOMAL LYSINE N-METHYLTRANSFERASE 5"/>
    <property type="match status" value="1"/>
</dbReference>
<accession>A0A165SGG0</accession>
<dbReference type="Gene3D" id="3.40.50.150">
    <property type="entry name" value="Vaccinia Virus protein VP39"/>
    <property type="match status" value="1"/>
</dbReference>
<reference evidence="1 2" key="1">
    <citation type="journal article" date="2016" name="Mol. Biol. Evol.">
        <title>Comparative Genomics of Early-Diverging Mushroom-Forming Fungi Provides Insights into the Origins of Lignocellulose Decay Capabilities.</title>
        <authorList>
            <person name="Nagy L.G."/>
            <person name="Riley R."/>
            <person name="Tritt A."/>
            <person name="Adam C."/>
            <person name="Daum C."/>
            <person name="Floudas D."/>
            <person name="Sun H."/>
            <person name="Yadav J.S."/>
            <person name="Pangilinan J."/>
            <person name="Larsson K.H."/>
            <person name="Matsuura K."/>
            <person name="Barry K."/>
            <person name="Labutti K."/>
            <person name="Kuo R."/>
            <person name="Ohm R.A."/>
            <person name="Bhattacharya S.S."/>
            <person name="Shirouzu T."/>
            <person name="Yoshinaga Y."/>
            <person name="Martin F.M."/>
            <person name="Grigoriev I.V."/>
            <person name="Hibbett D.S."/>
        </authorList>
    </citation>
    <scope>NUCLEOTIDE SEQUENCE [LARGE SCALE GENOMIC DNA]</scope>
    <source>
        <strain evidence="1 2">HHB14362 ss-1</strain>
    </source>
</reference>
<proteinExistence type="predicted"/>
<dbReference type="Proteomes" id="UP000076761">
    <property type="component" value="Unassembled WGS sequence"/>
</dbReference>
<dbReference type="InterPro" id="IPR019410">
    <property type="entry name" value="Methyltransf_16"/>
</dbReference>
<dbReference type="PANTHER" id="PTHR14614">
    <property type="entry name" value="HEPATOCELLULAR CARCINOMA-ASSOCIATED ANTIGEN"/>
    <property type="match status" value="1"/>
</dbReference>
<dbReference type="GO" id="GO:0032991">
    <property type="term" value="C:protein-containing complex"/>
    <property type="evidence" value="ECO:0007669"/>
    <property type="project" value="TreeGrafter"/>
</dbReference>
<evidence type="ECO:0000313" key="1">
    <source>
        <dbReference type="EMBL" id="KZT25119.1"/>
    </source>
</evidence>
<dbReference type="STRING" id="1314782.A0A165SGG0"/>
<dbReference type="GO" id="GO:0008757">
    <property type="term" value="F:S-adenosylmethionine-dependent methyltransferase activity"/>
    <property type="evidence" value="ECO:0007669"/>
    <property type="project" value="UniProtKB-ARBA"/>
</dbReference>
<dbReference type="OrthoDB" id="2529286at2759"/>
<name>A0A165SGG0_9AGAM</name>
<dbReference type="EMBL" id="KV425573">
    <property type="protein sequence ID" value="KZT25119.1"/>
    <property type="molecule type" value="Genomic_DNA"/>
</dbReference>
<protein>
    <submittedName>
        <fullName evidence="1">Uncharacterized protein</fullName>
    </submittedName>
</protein>